<organism evidence="12 13">
    <name type="scientific">Pedobacter jeongneungensis</name>
    <dbReference type="NCBI Taxonomy" id="947309"/>
    <lineage>
        <taxon>Bacteria</taxon>
        <taxon>Pseudomonadati</taxon>
        <taxon>Bacteroidota</taxon>
        <taxon>Sphingobacteriia</taxon>
        <taxon>Sphingobacteriales</taxon>
        <taxon>Sphingobacteriaceae</taxon>
        <taxon>Pedobacter</taxon>
    </lineage>
</organism>
<evidence type="ECO:0000313" key="12">
    <source>
        <dbReference type="EMBL" id="GAA4200770.1"/>
    </source>
</evidence>
<evidence type="ECO:0000256" key="2">
    <source>
        <dbReference type="ARBA" id="ARBA00022801"/>
    </source>
</evidence>
<evidence type="ECO:0000256" key="1">
    <source>
        <dbReference type="ARBA" id="ARBA00022741"/>
    </source>
</evidence>
<evidence type="ECO:0000256" key="5">
    <source>
        <dbReference type="ARBA" id="ARBA00034327"/>
    </source>
</evidence>
<feature type="domain" description="Prokaryotic STING" evidence="11">
    <location>
        <begin position="157"/>
        <end position="292"/>
    </location>
</feature>
<evidence type="ECO:0000256" key="7">
    <source>
        <dbReference type="ARBA" id="ARBA00034355"/>
    </source>
</evidence>
<evidence type="ECO:0000259" key="11">
    <source>
        <dbReference type="Pfam" id="PF20300"/>
    </source>
</evidence>
<dbReference type="RefSeq" id="WP_344850494.1">
    <property type="nucleotide sequence ID" value="NZ_BAABBY010000003.1"/>
</dbReference>
<dbReference type="InterPro" id="IPR046876">
    <property type="entry name" value="Prok_STING"/>
</dbReference>
<protein>
    <recommendedName>
        <fullName evidence="6">CD-NTase-associated protein 12</fullName>
        <ecNumber evidence="5">3.2.2.5</ecNumber>
    </recommendedName>
    <alternativeName>
        <fullName evidence="7">NAD(+) hydrolase</fullName>
    </alternativeName>
    <alternativeName>
        <fullName evidence="8">TIR-STING</fullName>
    </alternativeName>
</protein>
<reference evidence="13" key="1">
    <citation type="journal article" date="2019" name="Int. J. Syst. Evol. Microbiol.">
        <title>The Global Catalogue of Microorganisms (GCM) 10K type strain sequencing project: providing services to taxonomists for standard genome sequencing and annotation.</title>
        <authorList>
            <consortium name="The Broad Institute Genomics Platform"/>
            <consortium name="The Broad Institute Genome Sequencing Center for Infectious Disease"/>
            <person name="Wu L."/>
            <person name="Ma J."/>
        </authorList>
    </citation>
    <scope>NUCLEOTIDE SEQUENCE [LARGE SCALE GENOMIC DNA]</scope>
    <source>
        <strain evidence="13">JCM 17626</strain>
    </source>
</reference>
<dbReference type="CDD" id="cd22659">
    <property type="entry name" value="STING_bact-like"/>
    <property type="match status" value="1"/>
</dbReference>
<sequence>MKKKRIFIGSSSEELGLAKAAKTILEKDFEVVIWNDSVWDSSVFKINNNFLTDLLRASLQFDFGILLGTQDDKVEYRGDVVLQPRDNVLFELGLFIGRLGISKCAFVVDKKLKILSDISGITLARFEKNDAPSFVEAISKVSELFKHQIDSDVNFFPSATLASGYFENLLLPTCKYIIDQDGFDYESVQYKNCIIKVIIPNRLNTDVNLQFAQLKRNYQTKTVSFQYAGRPRNINLDTEIKDGKLIFIDFPTTLSGINYAISNLLPNDFNLMSVDYEIIIEREIERFVYTLKKLALRNGVDTLLEIERI</sequence>
<evidence type="ECO:0000256" key="4">
    <source>
        <dbReference type="ARBA" id="ARBA00034315"/>
    </source>
</evidence>
<keyword evidence="2" id="KW-0378">Hydrolase</keyword>
<keyword evidence="1" id="KW-0547">Nucleotide-binding</keyword>
<accession>A0ABP8B8N6</accession>
<dbReference type="InterPro" id="IPR019302">
    <property type="entry name" value="CAP12/PCTIR_TIR_dom"/>
</dbReference>
<evidence type="ECO:0000259" key="10">
    <source>
        <dbReference type="Pfam" id="PF10137"/>
    </source>
</evidence>
<dbReference type="Pfam" id="PF20300">
    <property type="entry name" value="prok_STING"/>
    <property type="match status" value="1"/>
</dbReference>
<comment type="catalytic activity">
    <reaction evidence="9">
        <text>NAD(+) + H2O = ADP-D-ribose + nicotinamide + H(+)</text>
        <dbReference type="Rhea" id="RHEA:16301"/>
        <dbReference type="ChEBI" id="CHEBI:15377"/>
        <dbReference type="ChEBI" id="CHEBI:15378"/>
        <dbReference type="ChEBI" id="CHEBI:17154"/>
        <dbReference type="ChEBI" id="CHEBI:57540"/>
        <dbReference type="ChEBI" id="CHEBI:57967"/>
        <dbReference type="EC" id="3.2.2.5"/>
    </reaction>
</comment>
<feature type="domain" description="CD-NTase-associated protein 12/Pycsar effector protein TIR" evidence="10">
    <location>
        <begin position="5"/>
        <end position="127"/>
    </location>
</feature>
<dbReference type="Pfam" id="PF10137">
    <property type="entry name" value="CAP12-PCTIR_TIR"/>
    <property type="match status" value="1"/>
</dbReference>
<comment type="similarity">
    <text evidence="4">In the C-terminal section; belongs to the bacterial STING family.</text>
</comment>
<keyword evidence="13" id="KW-1185">Reference proteome</keyword>
<dbReference type="Proteomes" id="UP001501772">
    <property type="component" value="Unassembled WGS sequence"/>
</dbReference>
<name>A0ABP8B8N6_9SPHI</name>
<proteinExistence type="inferred from homology"/>
<evidence type="ECO:0000313" key="13">
    <source>
        <dbReference type="Proteomes" id="UP001501772"/>
    </source>
</evidence>
<dbReference type="EMBL" id="BAABBY010000003">
    <property type="protein sequence ID" value="GAA4200770.1"/>
    <property type="molecule type" value="Genomic_DNA"/>
</dbReference>
<comment type="caution">
    <text evidence="12">The sequence shown here is derived from an EMBL/GenBank/DDBJ whole genome shotgun (WGS) entry which is preliminary data.</text>
</comment>
<gene>
    <name evidence="12" type="ORF">GCM10022289_13040</name>
</gene>
<evidence type="ECO:0000256" key="9">
    <source>
        <dbReference type="ARBA" id="ARBA00049230"/>
    </source>
</evidence>
<evidence type="ECO:0000256" key="8">
    <source>
        <dbReference type="ARBA" id="ARBA00034366"/>
    </source>
</evidence>
<dbReference type="EC" id="3.2.2.5" evidence="5"/>
<evidence type="ECO:0000256" key="3">
    <source>
        <dbReference type="ARBA" id="ARBA00023118"/>
    </source>
</evidence>
<keyword evidence="3" id="KW-0051">Antiviral defense</keyword>
<evidence type="ECO:0000256" key="6">
    <source>
        <dbReference type="ARBA" id="ARBA00034339"/>
    </source>
</evidence>